<protein>
    <submittedName>
        <fullName evidence="1">Uncharacterized protein</fullName>
    </submittedName>
</protein>
<dbReference type="PANTHER" id="PTHR21477:SF13">
    <property type="entry name" value="KIAA0930"/>
    <property type="match status" value="1"/>
</dbReference>
<keyword evidence="2" id="KW-1185">Reference proteome</keyword>
<organism evidence="1 2">
    <name type="scientific">Porites lobata</name>
    <dbReference type="NCBI Taxonomy" id="104759"/>
    <lineage>
        <taxon>Eukaryota</taxon>
        <taxon>Metazoa</taxon>
        <taxon>Cnidaria</taxon>
        <taxon>Anthozoa</taxon>
        <taxon>Hexacorallia</taxon>
        <taxon>Scleractinia</taxon>
        <taxon>Fungiina</taxon>
        <taxon>Poritidae</taxon>
        <taxon>Porites</taxon>
    </lineage>
</organism>
<gene>
    <name evidence="1" type="ORF">PLOB_00014724</name>
</gene>
<evidence type="ECO:0000313" key="2">
    <source>
        <dbReference type="Proteomes" id="UP001159405"/>
    </source>
</evidence>
<dbReference type="Pfam" id="PF09741">
    <property type="entry name" value="DUF2045"/>
    <property type="match status" value="1"/>
</dbReference>
<dbReference type="EMBL" id="CALNXK010000189">
    <property type="protein sequence ID" value="CAH3174288.1"/>
    <property type="molecule type" value="Genomic_DNA"/>
</dbReference>
<evidence type="ECO:0000313" key="1">
    <source>
        <dbReference type="EMBL" id="CAH3174288.1"/>
    </source>
</evidence>
<name>A0ABN8R4H3_9CNID</name>
<accession>A0ABN8R4H3</accession>
<reference evidence="1 2" key="1">
    <citation type="submission" date="2022-05" db="EMBL/GenBank/DDBJ databases">
        <authorList>
            <consortium name="Genoscope - CEA"/>
            <person name="William W."/>
        </authorList>
    </citation>
    <scope>NUCLEOTIDE SEQUENCE [LARGE SCALE GENOMIC DNA]</scope>
</reference>
<sequence>MAAAQSGNSITKVLESICRERRRENLDKESEEGFIVLAIESFWTRLFSQYFICSDDETRDDLLFYVKGKSANKDGKVTKDAESKIAVFRKDSKVVPSLGDPSIDWEESVYLNLILHQFEYTLTCAVCTKPQEKEMRVLGRISQKVYASPNRRRMDTKGSSAEISYPNIFFILDNFEETFKDFALQENEMVCVELVAKDKTESVEGVIFLGSIRYESLKKVYDSRASVASKVARKVSLGWWRGPANVEFIKMKGPGGKGHAEMAITQQRTVDDRTSLEEMENNDWRTCAACGERMAASSSPTQTDVPEIPDEKCYCGVEIKGVDPRWTRSCDGIKRNPDCSSDKRKKGLSSSQHWMKFRKKPLSSLALSAYLTYVTLPWNKIMKDILEVRQPPILS</sequence>
<comment type="caution">
    <text evidence="1">The sequence shown here is derived from an EMBL/GenBank/DDBJ whole genome shotgun (WGS) entry which is preliminary data.</text>
</comment>
<dbReference type="Proteomes" id="UP001159405">
    <property type="component" value="Unassembled WGS sequence"/>
</dbReference>
<dbReference type="InterPro" id="IPR019141">
    <property type="entry name" value="DUF2045"/>
</dbReference>
<dbReference type="PANTHER" id="PTHR21477">
    <property type="entry name" value="ZGC:172139"/>
    <property type="match status" value="1"/>
</dbReference>
<proteinExistence type="predicted"/>